<dbReference type="STRING" id="1384056.N787_13575"/>
<sequence>MSLHPLQSLLVEPDQSGAFYLTASDLGPLLDAAEGLGFRCVTVDLADCTDKAGLLRQLAAAFAFPPGFGLNWDSLSDALCDLSWLPAEGYVLGLESPGALREDCPDDFATLVAVLEGVSLAWREAGRPFWSFIALPDDEFDALAP</sequence>
<evidence type="ECO:0000313" key="3">
    <source>
        <dbReference type="EMBL" id="KFN44379.1"/>
    </source>
</evidence>
<name>A0A091B0H2_9GAMM</name>
<proteinExistence type="inferred from homology"/>
<dbReference type="Gene3D" id="3.30.370.10">
    <property type="entry name" value="Barstar-like"/>
    <property type="match status" value="1"/>
</dbReference>
<dbReference type="AlphaFoldDB" id="A0A091B0H2"/>
<dbReference type="OrthoDB" id="7575400at2"/>
<organism evidence="3 4">
    <name type="scientific">Arenimonas metalli CF5-1</name>
    <dbReference type="NCBI Taxonomy" id="1384056"/>
    <lineage>
        <taxon>Bacteria</taxon>
        <taxon>Pseudomonadati</taxon>
        <taxon>Pseudomonadota</taxon>
        <taxon>Gammaproteobacteria</taxon>
        <taxon>Lysobacterales</taxon>
        <taxon>Lysobacteraceae</taxon>
        <taxon>Arenimonas</taxon>
    </lineage>
</organism>
<evidence type="ECO:0000259" key="2">
    <source>
        <dbReference type="Pfam" id="PF01337"/>
    </source>
</evidence>
<accession>A0A091B0H2</accession>
<comment type="similarity">
    <text evidence="1">Belongs to the barstar family.</text>
</comment>
<dbReference type="Pfam" id="PF01337">
    <property type="entry name" value="Barstar"/>
    <property type="match status" value="1"/>
</dbReference>
<dbReference type="InterPro" id="IPR000468">
    <property type="entry name" value="Barstar"/>
</dbReference>
<dbReference type="RefSeq" id="WP_034213747.1">
    <property type="nucleotide sequence ID" value="NZ_AVCK01000034.1"/>
</dbReference>
<evidence type="ECO:0000256" key="1">
    <source>
        <dbReference type="ARBA" id="ARBA00006845"/>
    </source>
</evidence>
<dbReference type="EMBL" id="AVCK01000034">
    <property type="protein sequence ID" value="KFN44379.1"/>
    <property type="molecule type" value="Genomic_DNA"/>
</dbReference>
<dbReference type="InterPro" id="IPR035905">
    <property type="entry name" value="Barstar-like_sf"/>
</dbReference>
<dbReference type="Proteomes" id="UP000029393">
    <property type="component" value="Unassembled WGS sequence"/>
</dbReference>
<gene>
    <name evidence="3" type="ORF">N787_13575</name>
</gene>
<keyword evidence="4" id="KW-1185">Reference proteome</keyword>
<dbReference type="SUPFAM" id="SSF52038">
    <property type="entry name" value="Barstar-related"/>
    <property type="match status" value="1"/>
</dbReference>
<dbReference type="CDD" id="cd05141">
    <property type="entry name" value="Barstar_evA4336-like"/>
    <property type="match status" value="1"/>
</dbReference>
<dbReference type="PATRIC" id="fig|1384056.3.peg.2062"/>
<evidence type="ECO:0000313" key="4">
    <source>
        <dbReference type="Proteomes" id="UP000029393"/>
    </source>
</evidence>
<dbReference type="eggNOG" id="COG2732">
    <property type="taxonomic scope" value="Bacteria"/>
</dbReference>
<feature type="domain" description="Barstar (barnase inhibitor)" evidence="2">
    <location>
        <begin position="39"/>
        <end position="133"/>
    </location>
</feature>
<protein>
    <recommendedName>
        <fullName evidence="2">Barstar (barnase inhibitor) domain-containing protein</fullName>
    </recommendedName>
</protein>
<comment type="caution">
    <text evidence="3">The sequence shown here is derived from an EMBL/GenBank/DDBJ whole genome shotgun (WGS) entry which is preliminary data.</text>
</comment>
<reference evidence="3 4" key="1">
    <citation type="submission" date="2013-09" db="EMBL/GenBank/DDBJ databases">
        <title>Genome sequencing of Arenimonas metalli.</title>
        <authorList>
            <person name="Chen F."/>
            <person name="Wang G."/>
        </authorList>
    </citation>
    <scope>NUCLEOTIDE SEQUENCE [LARGE SCALE GENOMIC DNA]</scope>
    <source>
        <strain evidence="3 4">CF5-1</strain>
    </source>
</reference>